<evidence type="ECO:0000313" key="2">
    <source>
        <dbReference type="EMBL" id="TCD54142.1"/>
    </source>
</evidence>
<keyword evidence="1" id="KW-1133">Transmembrane helix</keyword>
<comment type="caution">
    <text evidence="2">The sequence shown here is derived from an EMBL/GenBank/DDBJ whole genome shotgun (WGS) entry which is preliminary data.</text>
</comment>
<accession>A0A4R0QPI8</accession>
<name>A0A4R0QPI8_9BIFI</name>
<dbReference type="InterPro" id="IPR008523">
    <property type="entry name" value="DUF805"/>
</dbReference>
<dbReference type="Pfam" id="PF05656">
    <property type="entry name" value="DUF805"/>
    <property type="match status" value="1"/>
</dbReference>
<dbReference type="GO" id="GO:0005886">
    <property type="term" value="C:plasma membrane"/>
    <property type="evidence" value="ECO:0007669"/>
    <property type="project" value="TreeGrafter"/>
</dbReference>
<keyword evidence="3" id="KW-1185">Reference proteome</keyword>
<feature type="transmembrane region" description="Helical" evidence="1">
    <location>
        <begin position="141"/>
        <end position="162"/>
    </location>
</feature>
<dbReference type="Proteomes" id="UP000291289">
    <property type="component" value="Unassembled WGS sequence"/>
</dbReference>
<dbReference type="EMBL" id="RXLP01000019">
    <property type="protein sequence ID" value="TCD54142.1"/>
    <property type="molecule type" value="Genomic_DNA"/>
</dbReference>
<feature type="transmembrane region" description="Helical" evidence="1">
    <location>
        <begin position="210"/>
        <end position="237"/>
    </location>
</feature>
<dbReference type="AlphaFoldDB" id="A0A4R0QPI8"/>
<keyword evidence="1" id="KW-0472">Membrane</keyword>
<protein>
    <submittedName>
        <fullName evidence="2">DUF805 domain-containing protein</fullName>
    </submittedName>
</protein>
<evidence type="ECO:0000313" key="3">
    <source>
        <dbReference type="Proteomes" id="UP000291289"/>
    </source>
</evidence>
<proteinExistence type="predicted"/>
<keyword evidence="1" id="KW-0812">Transmembrane</keyword>
<reference evidence="2 3" key="1">
    <citation type="submission" date="2018-12" db="EMBL/GenBank/DDBJ databases">
        <title>Alloscrdovia theropitheci sp. nov: a novel taxon from the feces of the bleeding-herat monkey (Theropithecus geleda).</title>
        <authorList>
            <person name="Modesto M."/>
        </authorList>
    </citation>
    <scope>NUCLEOTIDE SEQUENCE [LARGE SCALE GENOMIC DNA]</scope>
    <source>
        <strain evidence="2 3">GLDI4/2</strain>
    </source>
</reference>
<dbReference type="OrthoDB" id="9812349at2"/>
<organism evidence="2 3">
    <name type="scientific">Alloscardovia theropitheci</name>
    <dbReference type="NCBI Taxonomy" id="2496842"/>
    <lineage>
        <taxon>Bacteria</taxon>
        <taxon>Bacillati</taxon>
        <taxon>Actinomycetota</taxon>
        <taxon>Actinomycetes</taxon>
        <taxon>Bifidobacteriales</taxon>
        <taxon>Bifidobacteriaceae</taxon>
        <taxon>Alloscardovia</taxon>
    </lineage>
</organism>
<feature type="transmembrane region" description="Helical" evidence="1">
    <location>
        <begin position="174"/>
        <end position="198"/>
    </location>
</feature>
<dbReference type="PANTHER" id="PTHR34980">
    <property type="entry name" value="INNER MEMBRANE PROTEIN-RELATED-RELATED"/>
    <property type="match status" value="1"/>
</dbReference>
<gene>
    <name evidence="2" type="ORF">EJ419_03590</name>
</gene>
<feature type="transmembrane region" description="Helical" evidence="1">
    <location>
        <begin position="101"/>
        <end position="121"/>
    </location>
</feature>
<evidence type="ECO:0000256" key="1">
    <source>
        <dbReference type="SAM" id="Phobius"/>
    </source>
</evidence>
<sequence>MDCIANELIVHTARSRNYTCDNVKELIVDIETPHQEDSVPSNIPHKAYFPVPLLPKIRNESKRNLNIPFSLPLYNANPIQAITRFFKKYFVFSGRASRSEFWWPISLLFLVQNVVSFFSYIFEQYVSEQYVSKQFQTLTSIISIVVLVLYIAVFIPAISCACRRFHDCNKSGKWLCVLLPCSFIILPLSAIYGFILFLRFVKMSHSLPIYFYYHVVAAAASLCIGVSALIVLIVLLVHESDPRGSRFDAQLL</sequence>
<dbReference type="PANTHER" id="PTHR34980:SF2">
    <property type="entry name" value="INNER MEMBRANE PROTEIN YHAH-RELATED"/>
    <property type="match status" value="1"/>
</dbReference>